<dbReference type="HOGENOM" id="CLU_051989_1_2_9"/>
<evidence type="ECO:0000256" key="2">
    <source>
        <dbReference type="SAM" id="Phobius"/>
    </source>
</evidence>
<proteinExistence type="predicted"/>
<name>E0RWX6_BUTPB</name>
<evidence type="ECO:0000313" key="5">
    <source>
        <dbReference type="Proteomes" id="UP000001299"/>
    </source>
</evidence>
<evidence type="ECO:0000259" key="3">
    <source>
        <dbReference type="Pfam" id="PF13472"/>
    </source>
</evidence>
<evidence type="ECO:0000256" key="1">
    <source>
        <dbReference type="SAM" id="MobiDB-lite"/>
    </source>
</evidence>
<dbReference type="Pfam" id="PF13472">
    <property type="entry name" value="Lipase_GDSL_2"/>
    <property type="match status" value="1"/>
</dbReference>
<dbReference type="AlphaFoldDB" id="E0RWX6"/>
<dbReference type="PANTHER" id="PTHR30383:SF5">
    <property type="entry name" value="SGNH HYDROLASE-TYPE ESTERASE DOMAIN-CONTAINING PROTEIN"/>
    <property type="match status" value="1"/>
</dbReference>
<dbReference type="KEGG" id="bpb:bpr_I2151"/>
<accession>E0RWX6</accession>
<dbReference type="SUPFAM" id="SSF52266">
    <property type="entry name" value="SGNH hydrolase"/>
    <property type="match status" value="1"/>
</dbReference>
<keyword evidence="2" id="KW-0472">Membrane</keyword>
<dbReference type="InterPro" id="IPR013830">
    <property type="entry name" value="SGNH_hydro"/>
</dbReference>
<reference evidence="4 5" key="1">
    <citation type="journal article" date="2010" name="PLoS ONE">
        <title>The glycobiome of the rumen bacterium Butyrivibrio proteoclasticus B316(T) highlights adaptation to a polysaccharide-rich environment.</title>
        <authorList>
            <person name="Kelly W.J."/>
            <person name="Leahy S.C."/>
            <person name="Altermann E."/>
            <person name="Yeoman C.J."/>
            <person name="Dunne J.C."/>
            <person name="Kong Z."/>
            <person name="Pacheco D.M."/>
            <person name="Li D."/>
            <person name="Noel S.J."/>
            <person name="Moon C.D."/>
            <person name="Cookson A.L."/>
            <person name="Attwood G.T."/>
        </authorList>
    </citation>
    <scope>NUCLEOTIDE SEQUENCE [LARGE SCALE GENOMIC DNA]</scope>
    <source>
        <strain evidence="5">ATCC 51982 / DSM 14932 / B316</strain>
    </source>
</reference>
<dbReference type="eggNOG" id="COG2755">
    <property type="taxonomic scope" value="Bacteria"/>
</dbReference>
<organism evidence="4 5">
    <name type="scientific">Butyrivibrio proteoclasticus (strain ATCC 51982 / DSM 14932 / B316)</name>
    <name type="common">Clostridium proteoclasticum</name>
    <dbReference type="NCBI Taxonomy" id="515622"/>
    <lineage>
        <taxon>Bacteria</taxon>
        <taxon>Bacillati</taxon>
        <taxon>Bacillota</taxon>
        <taxon>Clostridia</taxon>
        <taxon>Lachnospirales</taxon>
        <taxon>Lachnospiraceae</taxon>
        <taxon>Butyrivibrio</taxon>
    </lineage>
</organism>
<dbReference type="GO" id="GO:0004622">
    <property type="term" value="F:phosphatidylcholine lysophospholipase activity"/>
    <property type="evidence" value="ECO:0007669"/>
    <property type="project" value="TreeGrafter"/>
</dbReference>
<dbReference type="InterPro" id="IPR051532">
    <property type="entry name" value="Ester_Hydrolysis_Enzymes"/>
</dbReference>
<dbReference type="Gene3D" id="3.40.50.1110">
    <property type="entry name" value="SGNH hydrolase"/>
    <property type="match status" value="1"/>
</dbReference>
<feature type="transmembrane region" description="Helical" evidence="2">
    <location>
        <begin position="7"/>
        <end position="27"/>
    </location>
</feature>
<feature type="domain" description="SGNH hydrolase-type esterase" evidence="3">
    <location>
        <begin position="152"/>
        <end position="322"/>
    </location>
</feature>
<sequence length="336" mass="37163">MKLLKTCPILIGIAVITIALTIVSYVYEDSTYADYAGDFNNAEIPHIALVFKGATDGVFPWGGVKLSGESDPDNGMDTDLAAGADGSADTNDGLVTSDNGNAEISADGQPGINLSVSGNSSFDDMEMISENDADRTYEFQPVDEDYFTDALFIGDSRTVGLSEYCEPLDERATFYAQVSLTIYKVMDKPIAKSGNDKITLEQALTENQFNKIYIMLGLNEIGTGTAESFAEEYANVVNRIRELQPDAIIFIQGIMHVTEHKSSNDKYFTNDNINRRNEELAKLADNKTIFYMDMNEAVDDENGNLIKELSFDDVHLKASSYERWYQFLLGHGIVKE</sequence>
<keyword evidence="2" id="KW-0812">Transmembrane</keyword>
<dbReference type="EMBL" id="CP001810">
    <property type="protein sequence ID" value="ADL34884.1"/>
    <property type="molecule type" value="Genomic_DNA"/>
</dbReference>
<feature type="region of interest" description="Disordered" evidence="1">
    <location>
        <begin position="70"/>
        <end position="94"/>
    </location>
</feature>
<dbReference type="PANTHER" id="PTHR30383">
    <property type="entry name" value="THIOESTERASE 1/PROTEASE 1/LYSOPHOSPHOLIPASE L1"/>
    <property type="match status" value="1"/>
</dbReference>
<dbReference type="RefSeq" id="WP_013281538.1">
    <property type="nucleotide sequence ID" value="NC_014387.1"/>
</dbReference>
<evidence type="ECO:0000313" key="4">
    <source>
        <dbReference type="EMBL" id="ADL34884.1"/>
    </source>
</evidence>
<keyword evidence="5" id="KW-1185">Reference proteome</keyword>
<keyword evidence="4" id="KW-0378">Hydrolase</keyword>
<protein>
    <submittedName>
        <fullName evidence="4">GDSL-family lipase/acylhydrolase</fullName>
    </submittedName>
</protein>
<dbReference type="Proteomes" id="UP000001299">
    <property type="component" value="Chromosome 1"/>
</dbReference>
<dbReference type="InterPro" id="IPR036514">
    <property type="entry name" value="SGNH_hydro_sf"/>
</dbReference>
<gene>
    <name evidence="4" type="ordered locus">bpr_I2151</name>
</gene>
<dbReference type="STRING" id="515622.bpr_I2151"/>
<keyword evidence="2" id="KW-1133">Transmembrane helix</keyword>